<dbReference type="Pfam" id="PF17293">
    <property type="entry name" value="Arm-DNA-bind_5"/>
    <property type="match status" value="1"/>
</dbReference>
<feature type="domain" description="Arm DNA-binding" evidence="1">
    <location>
        <begin position="2"/>
        <end position="31"/>
    </location>
</feature>
<accession>A0A9X1QA38</accession>
<dbReference type="InterPro" id="IPR035386">
    <property type="entry name" value="Arm-DNA-bind_5"/>
</dbReference>
<dbReference type="EMBL" id="JAKFFV010000004">
    <property type="protein sequence ID" value="MCF2497940.1"/>
    <property type="molecule type" value="Genomic_DNA"/>
</dbReference>
<sequence length="33" mass="3638">MRVTVDGKRMEIATKRECEPAKWNSSAGRVSGS</sequence>
<organism evidence="2 3">
    <name type="scientific">Dyadobacter chenhuakuii</name>
    <dbReference type="NCBI Taxonomy" id="2909339"/>
    <lineage>
        <taxon>Bacteria</taxon>
        <taxon>Pseudomonadati</taxon>
        <taxon>Bacteroidota</taxon>
        <taxon>Cytophagia</taxon>
        <taxon>Cytophagales</taxon>
        <taxon>Spirosomataceae</taxon>
        <taxon>Dyadobacter</taxon>
    </lineage>
</organism>
<protein>
    <submittedName>
        <fullName evidence="2">Arm DNA-binding domain-containing protein</fullName>
    </submittedName>
</protein>
<gene>
    <name evidence="2" type="ORF">L0661_06460</name>
</gene>
<dbReference type="AlphaFoldDB" id="A0A9X1QA38"/>
<evidence type="ECO:0000313" key="3">
    <source>
        <dbReference type="Proteomes" id="UP001139411"/>
    </source>
</evidence>
<name>A0A9X1QA38_9BACT</name>
<reference evidence="2" key="1">
    <citation type="submission" date="2022-01" db="EMBL/GenBank/DDBJ databases">
        <title>Novel species in genus Dyadobacter.</title>
        <authorList>
            <person name="Ma C."/>
        </authorList>
    </citation>
    <scope>NUCLEOTIDE SEQUENCE</scope>
    <source>
        <strain evidence="2">CY357</strain>
    </source>
</reference>
<proteinExistence type="predicted"/>
<dbReference type="Proteomes" id="UP001139411">
    <property type="component" value="Unassembled WGS sequence"/>
</dbReference>
<dbReference type="GO" id="GO:0003677">
    <property type="term" value="F:DNA binding"/>
    <property type="evidence" value="ECO:0007669"/>
    <property type="project" value="UniProtKB-KW"/>
</dbReference>
<comment type="caution">
    <text evidence="2">The sequence shown here is derived from an EMBL/GenBank/DDBJ whole genome shotgun (WGS) entry which is preliminary data.</text>
</comment>
<evidence type="ECO:0000313" key="2">
    <source>
        <dbReference type="EMBL" id="MCF2497940.1"/>
    </source>
</evidence>
<keyword evidence="2" id="KW-0238">DNA-binding</keyword>
<evidence type="ECO:0000259" key="1">
    <source>
        <dbReference type="Pfam" id="PF17293"/>
    </source>
</evidence>